<protein>
    <submittedName>
        <fullName evidence="1">MucR family transcriptional regulator</fullName>
    </submittedName>
</protein>
<reference evidence="1" key="1">
    <citation type="submission" date="2022-11" db="EMBL/GenBank/DDBJ databases">
        <title>beta-Carotene-producing bacterium, Jeongeuplla avenae sp. nov., alleviates the salt stress of Arabidopsis seedlings.</title>
        <authorList>
            <person name="Jiang L."/>
            <person name="Lee J."/>
        </authorList>
    </citation>
    <scope>NUCLEOTIDE SEQUENCE</scope>
    <source>
        <strain evidence="1">DY_R2A_6</strain>
    </source>
</reference>
<sequence length="171" mass="18094">MGTSLSDIIDQHLDAATDIITAYVSNNQIPAAELPALIANVRAVLAGQGVGQTAAAPEPAELTPAVPVKKSITPDYLISLEDGKKYKSLRRHLQASYGMTPDDYRRKWGLPSDYPMVAPNYAAARSALAKSLGLGRKRAVEAPIEAAPEPIVEEAPAVAPKAKRGRAKKAA</sequence>
<evidence type="ECO:0000313" key="1">
    <source>
        <dbReference type="EMBL" id="WAJ31553.1"/>
    </source>
</evidence>
<proteinExistence type="predicted"/>
<name>A0ACD4NXW4_9HYPH</name>
<organism evidence="1 2">
    <name type="scientific">Antarcticirhabdus aurantiaca</name>
    <dbReference type="NCBI Taxonomy" id="2606717"/>
    <lineage>
        <taxon>Bacteria</taxon>
        <taxon>Pseudomonadati</taxon>
        <taxon>Pseudomonadota</taxon>
        <taxon>Alphaproteobacteria</taxon>
        <taxon>Hyphomicrobiales</taxon>
        <taxon>Aurantimonadaceae</taxon>
        <taxon>Antarcticirhabdus</taxon>
    </lineage>
</organism>
<gene>
    <name evidence="1" type="ORF">OXU80_21485</name>
</gene>
<dbReference type="Proteomes" id="UP001163223">
    <property type="component" value="Chromosome"/>
</dbReference>
<accession>A0ACD4NXW4</accession>
<dbReference type="EMBL" id="CP113520">
    <property type="protein sequence ID" value="WAJ31553.1"/>
    <property type="molecule type" value="Genomic_DNA"/>
</dbReference>
<keyword evidence="2" id="KW-1185">Reference proteome</keyword>
<evidence type="ECO:0000313" key="2">
    <source>
        <dbReference type="Proteomes" id="UP001163223"/>
    </source>
</evidence>